<reference evidence="2" key="1">
    <citation type="journal article" date="2019" name="Environ. Microbiol.">
        <title>Fungal ecological strategies reflected in gene transcription - a case study of two litter decomposers.</title>
        <authorList>
            <person name="Barbi F."/>
            <person name="Kohler A."/>
            <person name="Barry K."/>
            <person name="Baskaran P."/>
            <person name="Daum C."/>
            <person name="Fauchery L."/>
            <person name="Ihrmark K."/>
            <person name="Kuo A."/>
            <person name="LaButti K."/>
            <person name="Lipzen A."/>
            <person name="Morin E."/>
            <person name="Grigoriev I.V."/>
            <person name="Henrissat B."/>
            <person name="Lindahl B."/>
            <person name="Martin F."/>
        </authorList>
    </citation>
    <scope>NUCLEOTIDE SEQUENCE</scope>
    <source>
        <strain evidence="2">JB14</strain>
    </source>
</reference>
<protein>
    <recommendedName>
        <fullName evidence="1">F-box domain-containing protein</fullName>
    </recommendedName>
</protein>
<evidence type="ECO:0000259" key="1">
    <source>
        <dbReference type="Pfam" id="PF12937"/>
    </source>
</evidence>
<dbReference type="InterPro" id="IPR001810">
    <property type="entry name" value="F-box_dom"/>
</dbReference>
<evidence type="ECO:0000313" key="3">
    <source>
        <dbReference type="Proteomes" id="UP000799118"/>
    </source>
</evidence>
<dbReference type="SUPFAM" id="SSF81383">
    <property type="entry name" value="F-box domain"/>
    <property type="match status" value="1"/>
</dbReference>
<dbReference type="SUPFAM" id="SSF52047">
    <property type="entry name" value="RNI-like"/>
    <property type="match status" value="1"/>
</dbReference>
<feature type="domain" description="F-box" evidence="1">
    <location>
        <begin position="12"/>
        <end position="52"/>
    </location>
</feature>
<organism evidence="2 3">
    <name type="scientific">Gymnopus androsaceus JB14</name>
    <dbReference type="NCBI Taxonomy" id="1447944"/>
    <lineage>
        <taxon>Eukaryota</taxon>
        <taxon>Fungi</taxon>
        <taxon>Dikarya</taxon>
        <taxon>Basidiomycota</taxon>
        <taxon>Agaricomycotina</taxon>
        <taxon>Agaricomycetes</taxon>
        <taxon>Agaricomycetidae</taxon>
        <taxon>Agaricales</taxon>
        <taxon>Marasmiineae</taxon>
        <taxon>Omphalotaceae</taxon>
        <taxon>Gymnopus</taxon>
    </lineage>
</organism>
<dbReference type="InterPro" id="IPR036047">
    <property type="entry name" value="F-box-like_dom_sf"/>
</dbReference>
<dbReference type="Proteomes" id="UP000799118">
    <property type="component" value="Unassembled WGS sequence"/>
</dbReference>
<sequence>MSSNNLTIQNSPHELLRAIFSTLAPWELAECVLVCRVWASPALGRLYEHIDVRKATNKMAYAARSAILCHTLDTNPLLRSLVRSLCVVSYVPSALLPEIRSLSVLYATIPTIPSFTKILPRLQTLEHVSFHTNVSLRTQEHFLMLQAFGNLPLLRRLRYFAPFSGPVVKPSPFIPILNTLTPQNERRPQVRALDLRNVTELGSFRASLEDLEWTFHPQSPVDLTHLRELSVSTYRAAKHVMRRVSGTLESLTFTSASRILGDTESQPPITLPVLKYLCIPSETIDISLIANISCPSLECITLIWQTSTDLDPEFLNESESPLFLIDRCITNRSSYPNLKELMVLMNSRQSRERYPDVQILQKLLPRCSARVVAFGFAEVTEKDFE</sequence>
<dbReference type="AlphaFoldDB" id="A0A6A4I0L2"/>
<dbReference type="EMBL" id="ML769424">
    <property type="protein sequence ID" value="KAE9403553.1"/>
    <property type="molecule type" value="Genomic_DNA"/>
</dbReference>
<dbReference type="Pfam" id="PF12937">
    <property type="entry name" value="F-box-like"/>
    <property type="match status" value="1"/>
</dbReference>
<proteinExistence type="predicted"/>
<evidence type="ECO:0000313" key="2">
    <source>
        <dbReference type="EMBL" id="KAE9403553.1"/>
    </source>
</evidence>
<dbReference type="Gene3D" id="1.20.1280.50">
    <property type="match status" value="1"/>
</dbReference>
<accession>A0A6A4I0L2</accession>
<keyword evidence="3" id="KW-1185">Reference proteome</keyword>
<dbReference type="OrthoDB" id="2824653at2759"/>
<gene>
    <name evidence="2" type="ORF">BT96DRAFT_917470</name>
</gene>
<name>A0A6A4I0L2_9AGAR</name>